<dbReference type="Proteomes" id="UP000316167">
    <property type="component" value="Unassembled WGS sequence"/>
</dbReference>
<proteinExistence type="predicted"/>
<dbReference type="SUPFAM" id="SSF53474">
    <property type="entry name" value="alpha/beta-Hydrolases"/>
    <property type="match status" value="1"/>
</dbReference>
<comment type="caution">
    <text evidence="4">The sequence shown here is derived from an EMBL/GenBank/DDBJ whole genome shotgun (WGS) entry which is preliminary data.</text>
</comment>
<organism evidence="4 5">
    <name type="scientific">Lacibacter cauensis</name>
    <dbReference type="NCBI Taxonomy" id="510947"/>
    <lineage>
        <taxon>Bacteria</taxon>
        <taxon>Pseudomonadati</taxon>
        <taxon>Bacteroidota</taxon>
        <taxon>Chitinophagia</taxon>
        <taxon>Chitinophagales</taxon>
        <taxon>Chitinophagaceae</taxon>
        <taxon>Lacibacter</taxon>
    </lineage>
</organism>
<dbReference type="Pfam" id="PF12706">
    <property type="entry name" value="Lactamase_B_2"/>
    <property type="match status" value="1"/>
</dbReference>
<reference evidence="4 5" key="1">
    <citation type="journal article" date="2015" name="Stand. Genomic Sci.">
        <title>Genomic Encyclopedia of Bacterial and Archaeal Type Strains, Phase III: the genomes of soil and plant-associated and newly described type strains.</title>
        <authorList>
            <person name="Whitman W.B."/>
            <person name="Woyke T."/>
            <person name="Klenk H.P."/>
            <person name="Zhou Y."/>
            <person name="Lilburn T.G."/>
            <person name="Beck B.J."/>
            <person name="De Vos P."/>
            <person name="Vandamme P."/>
            <person name="Eisen J.A."/>
            <person name="Garrity G."/>
            <person name="Hugenholtz P."/>
            <person name="Kyrpides N.C."/>
        </authorList>
    </citation>
    <scope>NUCLEOTIDE SEQUENCE [LARGE SCALE GENOMIC DNA]</scope>
    <source>
        <strain evidence="4 5">CGMCC 1.7271</strain>
    </source>
</reference>
<accession>A0A562SWY1</accession>
<evidence type="ECO:0000259" key="2">
    <source>
        <dbReference type="Pfam" id="PF12706"/>
    </source>
</evidence>
<dbReference type="SUPFAM" id="SSF56281">
    <property type="entry name" value="Metallo-hydrolase/oxidoreductase"/>
    <property type="match status" value="1"/>
</dbReference>
<dbReference type="InterPro" id="IPR036866">
    <property type="entry name" value="RibonucZ/Hydroxyglut_hydro"/>
</dbReference>
<evidence type="ECO:0000259" key="3">
    <source>
        <dbReference type="Pfam" id="PF20434"/>
    </source>
</evidence>
<dbReference type="EMBL" id="VLLE01000002">
    <property type="protein sequence ID" value="TWI85752.1"/>
    <property type="molecule type" value="Genomic_DNA"/>
</dbReference>
<dbReference type="Gene3D" id="3.40.50.1820">
    <property type="entry name" value="alpha/beta hydrolase"/>
    <property type="match status" value="1"/>
</dbReference>
<feature type="chain" id="PRO_5022020698" evidence="1">
    <location>
        <begin position="26"/>
        <end position="548"/>
    </location>
</feature>
<dbReference type="PANTHER" id="PTHR43546:SF3">
    <property type="entry name" value="UPF0173 METAL-DEPENDENT HYDROLASE MJ1163"/>
    <property type="match status" value="1"/>
</dbReference>
<gene>
    <name evidence="4" type="ORF">IQ13_0920</name>
</gene>
<protein>
    <submittedName>
        <fullName evidence="4">L-ascorbate metabolism protein UlaG (Beta-lactamase superfamily)</fullName>
    </submittedName>
</protein>
<dbReference type="Pfam" id="PF20434">
    <property type="entry name" value="BD-FAE"/>
    <property type="match status" value="1"/>
</dbReference>
<dbReference type="OrthoDB" id="9789133at2"/>
<evidence type="ECO:0000313" key="4">
    <source>
        <dbReference type="EMBL" id="TWI85752.1"/>
    </source>
</evidence>
<dbReference type="InterPro" id="IPR049492">
    <property type="entry name" value="BD-FAE-like_dom"/>
</dbReference>
<sequence>MTNKLFHSYFQITILFLLTVPAAIAQRSKPDTIKTVNENIVIQPVFHASMRLQFGKVNILIDPYNSISTFKQMEPPALILITDIHQDHMDTVLLNTLNFEKVKFIVPQAVAEKLPAKYKNDIVVLQNNEQIKEHGISITAVPMYDLPQTPDTRHPKGRGNSYLLEYGGKRIYISGDTDDIPEMRALKNIDIAFVCMNQPFTMTVQQAASAVLAFKPKIIYPYHYRNMNGFSDTEEFKKIVSQSNSHLDVRIRNWYEKPNMAANIKKNENVVYGMVSGASLTMDIYKPEHSNKIGIITIPGTAYGYAYRPDYEQASTTQNFAQDSLYFGKYARQLVEKGYTIFVINHRLAPDFRYTDIVGDCQRAVRFIRFNAHKFDIDPDNIGAFGYSSGATLCSMLGVKEQDNDSKQTGPETVSSKVQCVVTLAARFDLSDFNKKEDTAIQNPIISRVLFNYVGELPMVDNTGYTLSGKYAEASPLTYVNKGDASFLIYSSYDDPLVPHRQETAMYNKLVSNGVDAKLKLSTKGGHFPVPDLEEIDKWLMQHLKKNY</sequence>
<feature type="domain" description="Metallo-beta-lactamase" evidence="2">
    <location>
        <begin position="58"/>
        <end position="224"/>
    </location>
</feature>
<dbReference type="PANTHER" id="PTHR43546">
    <property type="entry name" value="UPF0173 METAL-DEPENDENT HYDROLASE MJ1163-RELATED"/>
    <property type="match status" value="1"/>
</dbReference>
<keyword evidence="5" id="KW-1185">Reference proteome</keyword>
<dbReference type="RefSeq" id="WP_158637303.1">
    <property type="nucleotide sequence ID" value="NZ_VLLE01000002.1"/>
</dbReference>
<keyword evidence="1" id="KW-0732">Signal</keyword>
<dbReference type="InterPro" id="IPR001279">
    <property type="entry name" value="Metallo-B-lactamas"/>
</dbReference>
<dbReference type="InterPro" id="IPR050114">
    <property type="entry name" value="UPF0173_UPF0282_UlaG_hydrolase"/>
</dbReference>
<dbReference type="InterPro" id="IPR029058">
    <property type="entry name" value="AB_hydrolase_fold"/>
</dbReference>
<dbReference type="AlphaFoldDB" id="A0A562SWY1"/>
<dbReference type="Gene3D" id="3.60.15.10">
    <property type="entry name" value="Ribonuclease Z/Hydroxyacylglutathione hydrolase-like"/>
    <property type="match status" value="1"/>
</dbReference>
<feature type="signal peptide" evidence="1">
    <location>
        <begin position="1"/>
        <end position="25"/>
    </location>
</feature>
<feature type="domain" description="BD-FAE-like" evidence="3">
    <location>
        <begin position="282"/>
        <end position="510"/>
    </location>
</feature>
<evidence type="ECO:0000313" key="5">
    <source>
        <dbReference type="Proteomes" id="UP000316167"/>
    </source>
</evidence>
<name>A0A562SWY1_9BACT</name>
<evidence type="ECO:0000256" key="1">
    <source>
        <dbReference type="SAM" id="SignalP"/>
    </source>
</evidence>